<evidence type="ECO:0000259" key="4">
    <source>
        <dbReference type="PROSITE" id="PS50011"/>
    </source>
</evidence>
<protein>
    <submittedName>
        <fullName evidence="5">Serine/threonine-protein kinase PAK 1</fullName>
    </submittedName>
</protein>
<dbReference type="Pfam" id="PF00069">
    <property type="entry name" value="Pkinase"/>
    <property type="match status" value="1"/>
</dbReference>
<keyword evidence="2" id="KW-0547">Nucleotide-binding</keyword>
<comment type="caution">
    <text evidence="5">The sequence shown here is derived from an EMBL/GenBank/DDBJ whole genome shotgun (WGS) entry which is preliminary data.</text>
</comment>
<accession>A0A196SJK3</accession>
<dbReference type="EMBL" id="LXWW01000099">
    <property type="protein sequence ID" value="OAO16109.1"/>
    <property type="molecule type" value="Genomic_DNA"/>
</dbReference>
<proteinExistence type="inferred from homology"/>
<evidence type="ECO:0000256" key="3">
    <source>
        <dbReference type="ARBA" id="ARBA00022840"/>
    </source>
</evidence>
<dbReference type="PANTHER" id="PTHR45832">
    <property type="entry name" value="SERINE/THREONINE-PROTEIN KINASE SAMKA-RELATED-RELATED"/>
    <property type="match status" value="1"/>
</dbReference>
<dbReference type="AlphaFoldDB" id="A0A196SJK3"/>
<dbReference type="InterPro" id="IPR000719">
    <property type="entry name" value="Prot_kinase_dom"/>
</dbReference>
<keyword evidence="5" id="KW-0808">Transferase</keyword>
<dbReference type="Gene3D" id="2.20.110.10">
    <property type="entry name" value="Histone H3 K4-specific methyltransferase SET7/9 N-terminal domain"/>
    <property type="match status" value="1"/>
</dbReference>
<evidence type="ECO:0000256" key="1">
    <source>
        <dbReference type="ARBA" id="ARBA00008874"/>
    </source>
</evidence>
<dbReference type="GO" id="GO:0005524">
    <property type="term" value="F:ATP binding"/>
    <property type="evidence" value="ECO:0007669"/>
    <property type="project" value="UniProtKB-KW"/>
</dbReference>
<dbReference type="Gene3D" id="1.10.510.10">
    <property type="entry name" value="Transferase(Phosphotransferase) domain 1"/>
    <property type="match status" value="1"/>
</dbReference>
<dbReference type="Gene3D" id="3.80.10.10">
    <property type="entry name" value="Ribonuclease Inhibitor"/>
    <property type="match status" value="1"/>
</dbReference>
<dbReference type="STRING" id="478820.A0A196SJK3"/>
<evidence type="ECO:0000256" key="2">
    <source>
        <dbReference type="ARBA" id="ARBA00022741"/>
    </source>
</evidence>
<dbReference type="PANTHER" id="PTHR45832:SF22">
    <property type="entry name" value="SERINE_THREONINE-PROTEIN KINASE SAMKA-RELATED"/>
    <property type="match status" value="1"/>
</dbReference>
<keyword evidence="6" id="KW-1185">Reference proteome</keyword>
<dbReference type="PROSITE" id="PS50011">
    <property type="entry name" value="PROTEIN_KINASE_DOM"/>
    <property type="match status" value="1"/>
</dbReference>
<dbReference type="InterPro" id="IPR032675">
    <property type="entry name" value="LRR_dom_sf"/>
</dbReference>
<reference evidence="5 6" key="1">
    <citation type="submission" date="2016-05" db="EMBL/GenBank/DDBJ databases">
        <title>Nuclear genome of Blastocystis sp. subtype 1 NandII.</title>
        <authorList>
            <person name="Gentekaki E."/>
            <person name="Curtis B."/>
            <person name="Stairs C."/>
            <person name="Eme L."/>
            <person name="Herman E."/>
            <person name="Klimes V."/>
            <person name="Arias M.C."/>
            <person name="Elias M."/>
            <person name="Hilliou F."/>
            <person name="Klute M."/>
            <person name="Malik S.-B."/>
            <person name="Pightling A."/>
            <person name="Rachubinski R."/>
            <person name="Salas D."/>
            <person name="Schlacht A."/>
            <person name="Suga H."/>
            <person name="Archibald J."/>
            <person name="Ball S.G."/>
            <person name="Clark G."/>
            <person name="Dacks J."/>
            <person name="Van Der Giezen M."/>
            <person name="Tsaousis A."/>
            <person name="Roger A."/>
        </authorList>
    </citation>
    <scope>NUCLEOTIDE SEQUENCE [LARGE SCALE GENOMIC DNA]</scope>
    <source>
        <strain evidence="6">ATCC 50177 / NandII</strain>
    </source>
</reference>
<dbReference type="SUPFAM" id="SSF52058">
    <property type="entry name" value="L domain-like"/>
    <property type="match status" value="1"/>
</dbReference>
<dbReference type="GO" id="GO:0004672">
    <property type="term" value="F:protein kinase activity"/>
    <property type="evidence" value="ECO:0007669"/>
    <property type="project" value="InterPro"/>
</dbReference>
<dbReference type="OrthoDB" id="1668230at2759"/>
<gene>
    <name evidence="5" type="ORF">AV274_2190</name>
</gene>
<feature type="domain" description="Protein kinase" evidence="4">
    <location>
        <begin position="5"/>
        <end position="245"/>
    </location>
</feature>
<organism evidence="5 6">
    <name type="scientific">Blastocystis sp. subtype 1 (strain ATCC 50177 / NandII)</name>
    <dbReference type="NCBI Taxonomy" id="478820"/>
    <lineage>
        <taxon>Eukaryota</taxon>
        <taxon>Sar</taxon>
        <taxon>Stramenopiles</taxon>
        <taxon>Bigyra</taxon>
        <taxon>Opalozoa</taxon>
        <taxon>Opalinata</taxon>
        <taxon>Blastocystidae</taxon>
        <taxon>Blastocystis</taxon>
    </lineage>
</organism>
<dbReference type="InterPro" id="IPR051931">
    <property type="entry name" value="PAK3-like"/>
</dbReference>
<evidence type="ECO:0000313" key="6">
    <source>
        <dbReference type="Proteomes" id="UP000078348"/>
    </source>
</evidence>
<comment type="similarity">
    <text evidence="1">Belongs to the protein kinase superfamily. STE Ser/Thr protein kinase family. STE20 subfamily.</text>
</comment>
<dbReference type="InterPro" id="IPR011009">
    <property type="entry name" value="Kinase-like_dom_sf"/>
</dbReference>
<keyword evidence="3" id="KW-0067">ATP-binding</keyword>
<evidence type="ECO:0000313" key="5">
    <source>
        <dbReference type="EMBL" id="OAO16109.1"/>
    </source>
</evidence>
<keyword evidence="5" id="KW-0418">Kinase</keyword>
<sequence length="685" mass="77712">MLNQYRRIQRLGNDTSEVYSAMNIVTRDVVAIKKLRKGSDTMMMKIISESCESDRLVKCYDVLHEGNDYWVVMEYLPCCSIVPYLNNIGSFCSDEAISIFQECLSALSVLHEHGFIHGNVKPSNLFLTDEGHVKLSDYGLEGSEGSVESQPQDYMYYAPEVFEGKRGPKSDVWSLAITVMELVEGVNPFSGYSEEEVKSALTDGGFPWFRGKNYSSYLKYLLKGCLAVDVERRSSVEMLLKYHFGGRKEIPMMLLKKVRLECMQKEKSKTIANTYVRLFCNGNGRVINEGVIEYKNHRMKEVCKERVVMVDTQSKEVLQVNGENATEIQHNVVLDLDDEGERWEGDVLNDEPCGWGVMYDDENRMVYEGFRVGDVNVCYGRSYYSDIGVVEYEGEWCNGKRWGRGVQYDRSGNTVFDGEWLNDEHLQKRVEVTSANWNSVEINTAIEELCYSNVSVCGEPLCYSFLYSLRSIVIGDDCFATTPSVTFARLPRVERLLIGRHCFSVEDEQDSSVFSVMNCPMLRELSVGSCSFQHYSMCSIKNLPSLETIALGTDCANASQASFLHSSIELKNLPKLESLVFSPFSFSKCVRAIIENLTSLTSIRLERNALLFSLFDDSTIVLRNLPRLASFVTVGARRRSVCTPHHIVFDGLPKLTTIDFPWKASGTKRDVRIQNVSKEVEMAFM</sequence>
<name>A0A196SJK3_BLAHN</name>
<dbReference type="Proteomes" id="UP000078348">
    <property type="component" value="Unassembled WGS sequence"/>
</dbReference>
<dbReference type="SUPFAM" id="SSF82185">
    <property type="entry name" value="Histone H3 K4-specific methyltransferase SET7/9 N-terminal domain"/>
    <property type="match status" value="1"/>
</dbReference>
<dbReference type="SUPFAM" id="SSF56112">
    <property type="entry name" value="Protein kinase-like (PK-like)"/>
    <property type="match status" value="1"/>
</dbReference>